<evidence type="ECO:0000313" key="4">
    <source>
        <dbReference type="Proteomes" id="UP001151760"/>
    </source>
</evidence>
<evidence type="ECO:0008006" key="5">
    <source>
        <dbReference type="Google" id="ProtNLM"/>
    </source>
</evidence>
<feature type="signal peptide" evidence="2">
    <location>
        <begin position="1"/>
        <end position="15"/>
    </location>
</feature>
<organism evidence="3 4">
    <name type="scientific">Tanacetum coccineum</name>
    <dbReference type="NCBI Taxonomy" id="301880"/>
    <lineage>
        <taxon>Eukaryota</taxon>
        <taxon>Viridiplantae</taxon>
        <taxon>Streptophyta</taxon>
        <taxon>Embryophyta</taxon>
        <taxon>Tracheophyta</taxon>
        <taxon>Spermatophyta</taxon>
        <taxon>Magnoliopsida</taxon>
        <taxon>eudicotyledons</taxon>
        <taxon>Gunneridae</taxon>
        <taxon>Pentapetalae</taxon>
        <taxon>asterids</taxon>
        <taxon>campanulids</taxon>
        <taxon>Asterales</taxon>
        <taxon>Asteraceae</taxon>
        <taxon>Asteroideae</taxon>
        <taxon>Anthemideae</taxon>
        <taxon>Anthemidinae</taxon>
        <taxon>Tanacetum</taxon>
    </lineage>
</organism>
<keyword evidence="2" id="KW-0732">Signal</keyword>
<dbReference type="EMBL" id="BQNB010018532">
    <property type="protein sequence ID" value="GJT75455.1"/>
    <property type="molecule type" value="Genomic_DNA"/>
</dbReference>
<accession>A0ABQ5GIC5</accession>
<protein>
    <recommendedName>
        <fullName evidence="5">Monodehydroascorbate reductase</fullName>
    </recommendedName>
</protein>
<feature type="compositionally biased region" description="Basic residues" evidence="1">
    <location>
        <begin position="368"/>
        <end position="382"/>
    </location>
</feature>
<evidence type="ECO:0000313" key="3">
    <source>
        <dbReference type="EMBL" id="GJT75455.1"/>
    </source>
</evidence>
<feature type="compositionally biased region" description="Low complexity" evidence="1">
    <location>
        <begin position="340"/>
        <end position="367"/>
    </location>
</feature>
<evidence type="ECO:0000256" key="1">
    <source>
        <dbReference type="SAM" id="MobiDB-lite"/>
    </source>
</evidence>
<proteinExistence type="predicted"/>
<name>A0ABQ5GIC5_9ASTR</name>
<sequence length="723" mass="81715">MFVFFVNTLLQNTMAEQNVPTQPPTRTDEQIVPRSQWLIIGKSNLLFNAQKIQKNPIFQISVDILSNTNFFRAFTASASVPAIYLQQFWNTMKYNEKTGVYSCQVDEQWFDLSADLLRKALAITPVIPAQPFELPPSGNTVIDFVNELGYPEPVEIVSNIRVNYVYQPWRAILTLINQCLTGKTSGSDKPRHPVLQMLWGIVTQTNVDHAELLWEEFTQGIQTFFSHKASHKASLKNPKKKVTPLLIPYGRFSKVIIYYLASNNNIHRRPDSAVHHTGDDFILGNLKFVPKGETVEVFGMAIPDPLITEAIQQSSYYPKYLEMVAENTKKTPQESASVQPATKHATPKKPTTTTPVKQSKPAPAPTKKPSKHKLPQKIRKGKPSFQLVDEDDEAQTKSCSSKKKTESDTEAAAPKGDKDQDEVDTSTVTSGVSIPVSVPEKAHEALAGPDPEPMKEDQTGSDSGKLHVSLAGPNPEHMDEFPPQISIPKDLIEKYSVLPGPESVRIKNLKRVRRRLSEPKRNKVRRNKIQLTPSGPTYDKVEFEEFDLKKEVADKGLKNHKESMILMMMKKMMMMMALQLDQTSRSTKRKKIGFCHFGSPFLTLQMMTKFKETKGSDASGSKQHPALTSTGWQITDTRDAEDEGMIRYGDNCNSSHSNDLDYLLTGDKERKIALSISNAQWPLMLPRHCLEELVPSLRVESERHMTSVRLWLHSLWFRKKECL</sequence>
<reference evidence="3" key="1">
    <citation type="journal article" date="2022" name="Int. J. Mol. Sci.">
        <title>Draft Genome of Tanacetum Coccineum: Genomic Comparison of Closely Related Tanacetum-Family Plants.</title>
        <authorList>
            <person name="Yamashiro T."/>
            <person name="Shiraishi A."/>
            <person name="Nakayama K."/>
            <person name="Satake H."/>
        </authorList>
    </citation>
    <scope>NUCLEOTIDE SEQUENCE</scope>
</reference>
<gene>
    <name evidence="3" type="ORF">Tco_1042180</name>
</gene>
<feature type="chain" id="PRO_5047520943" description="Monodehydroascorbate reductase" evidence="2">
    <location>
        <begin position="16"/>
        <end position="723"/>
    </location>
</feature>
<keyword evidence="4" id="KW-1185">Reference proteome</keyword>
<reference evidence="3" key="2">
    <citation type="submission" date="2022-01" db="EMBL/GenBank/DDBJ databases">
        <authorList>
            <person name="Yamashiro T."/>
            <person name="Shiraishi A."/>
            <person name="Satake H."/>
            <person name="Nakayama K."/>
        </authorList>
    </citation>
    <scope>NUCLEOTIDE SEQUENCE</scope>
</reference>
<comment type="caution">
    <text evidence="3">The sequence shown here is derived from an EMBL/GenBank/DDBJ whole genome shotgun (WGS) entry which is preliminary data.</text>
</comment>
<evidence type="ECO:0000256" key="2">
    <source>
        <dbReference type="SAM" id="SignalP"/>
    </source>
</evidence>
<feature type="region of interest" description="Disordered" evidence="1">
    <location>
        <begin position="331"/>
        <end position="468"/>
    </location>
</feature>
<dbReference type="Proteomes" id="UP001151760">
    <property type="component" value="Unassembled WGS sequence"/>
</dbReference>